<keyword evidence="4" id="KW-0539">Nucleus</keyword>
<feature type="domain" description="RRM" evidence="8">
    <location>
        <begin position="767"/>
        <end position="847"/>
    </location>
</feature>
<keyword evidence="6" id="KW-0175">Coiled coil</keyword>
<dbReference type="InterPro" id="IPR034418">
    <property type="entry name" value="RMB19_RRM1"/>
</dbReference>
<comment type="caution">
    <text evidence="9">The sequence shown here is derived from an EMBL/GenBank/DDBJ whole genome shotgun (WGS) entry which is preliminary data.</text>
</comment>
<dbReference type="SUPFAM" id="SSF54928">
    <property type="entry name" value="RNA-binding domain, RBD"/>
    <property type="match status" value="6"/>
</dbReference>
<feature type="domain" description="RRM" evidence="8">
    <location>
        <begin position="342"/>
        <end position="420"/>
    </location>
</feature>
<evidence type="ECO:0000313" key="9">
    <source>
        <dbReference type="EMBL" id="CAL8135619.1"/>
    </source>
</evidence>
<dbReference type="Pfam" id="PF00076">
    <property type="entry name" value="RRM_1"/>
    <property type="match status" value="5"/>
</dbReference>
<feature type="domain" description="RRM" evidence="8">
    <location>
        <begin position="667"/>
        <end position="750"/>
    </location>
</feature>
<evidence type="ECO:0000256" key="7">
    <source>
        <dbReference type="SAM" id="MobiDB-lite"/>
    </source>
</evidence>
<accession>A0ABP1RU74</accession>
<protein>
    <recommendedName>
        <fullName evidence="8">RRM domain-containing protein</fullName>
    </recommendedName>
</protein>
<dbReference type="Gene3D" id="3.30.70.330">
    <property type="match status" value="6"/>
</dbReference>
<keyword evidence="2" id="KW-0677">Repeat</keyword>
<organism evidence="9 10">
    <name type="scientific">Orchesella dallaii</name>
    <dbReference type="NCBI Taxonomy" id="48710"/>
    <lineage>
        <taxon>Eukaryota</taxon>
        <taxon>Metazoa</taxon>
        <taxon>Ecdysozoa</taxon>
        <taxon>Arthropoda</taxon>
        <taxon>Hexapoda</taxon>
        <taxon>Collembola</taxon>
        <taxon>Entomobryomorpha</taxon>
        <taxon>Entomobryoidea</taxon>
        <taxon>Orchesellidae</taxon>
        <taxon>Orchesellinae</taxon>
        <taxon>Orchesella</taxon>
    </lineage>
</organism>
<feature type="region of interest" description="Disordered" evidence="7">
    <location>
        <begin position="862"/>
        <end position="905"/>
    </location>
</feature>
<evidence type="ECO:0000256" key="1">
    <source>
        <dbReference type="ARBA" id="ARBA00004123"/>
    </source>
</evidence>
<evidence type="ECO:0000256" key="5">
    <source>
        <dbReference type="PROSITE-ProRule" id="PRU00176"/>
    </source>
</evidence>
<dbReference type="InterPro" id="IPR034423">
    <property type="entry name" value="RBM19_RRM5"/>
</dbReference>
<feature type="coiled-coil region" evidence="6">
    <location>
        <begin position="160"/>
        <end position="190"/>
    </location>
</feature>
<dbReference type="CDD" id="cd12318">
    <property type="entry name" value="RRM5_RBM19_like"/>
    <property type="match status" value="1"/>
</dbReference>
<evidence type="ECO:0000313" key="10">
    <source>
        <dbReference type="Proteomes" id="UP001642540"/>
    </source>
</evidence>
<evidence type="ECO:0000256" key="4">
    <source>
        <dbReference type="ARBA" id="ARBA00023242"/>
    </source>
</evidence>
<dbReference type="InterPro" id="IPR035979">
    <property type="entry name" value="RBD_domain_sf"/>
</dbReference>
<evidence type="ECO:0000256" key="2">
    <source>
        <dbReference type="ARBA" id="ARBA00022737"/>
    </source>
</evidence>
<keyword evidence="3 5" id="KW-0694">RNA-binding</keyword>
<feature type="region of interest" description="Disordered" evidence="7">
    <location>
        <begin position="107"/>
        <end position="133"/>
    </location>
</feature>
<dbReference type="PANTHER" id="PTHR48039">
    <property type="entry name" value="RNA-BINDING MOTIF PROTEIN 14B"/>
    <property type="match status" value="1"/>
</dbReference>
<dbReference type="PANTHER" id="PTHR48039:SF5">
    <property type="entry name" value="RNA-BINDING PROTEIN 28"/>
    <property type="match status" value="1"/>
</dbReference>
<dbReference type="EMBL" id="CAXLJM020000109">
    <property type="protein sequence ID" value="CAL8135619.1"/>
    <property type="molecule type" value="Genomic_DNA"/>
</dbReference>
<dbReference type="InterPro" id="IPR012677">
    <property type="entry name" value="Nucleotide-bd_a/b_plait_sf"/>
</dbReference>
<sequence>MTVDTMQSSRLIVKNLPKSITQDKLKQLFEEKGEVTDVQLKYTPEGKFRHFGFVGFRDGETAQEAQQYFDKTFVGASRICVSLCHTLGAKPLPMNKVARERQIAEKEKLNKKAKSQTEEQYEQPAKRKRKEDEILEKCEKDPAFLEFLSAHKKTTAAWGNDTLVDELKKLKQKTKKKKEVKMKVDDMTEAMEEDGDEAIGGAVGKKKKSKEDKVVEGEVIEDGAVKGKKMKKNKLNAEFFTLKLRDVPKKAKKKDMKAFFAPLKLKSIRFPIGVRGIVFVGFASESDQIKGLQKNKSFLMGNQVKIRAYNANDPAVNLAPKGKFDQLQEELEKHAEPVSESGRIFLRNLSYTTNEDEVTKLFGEFGPVSEIHLPFDKITRKLKGFGFVSFMMPEHADNAFRALDGTVFQGRMLHLLPAKSKDDELPEEEVQAGSSYKNEKEHKQKKTAGSSHNWNALFLSQGSVATVISDKYGVSREEMLLDKTDDQDSKLASVGVRMALAETEIVADTKKFLEENGVCLEVFDSNDKKTERSKTVILIKNLPANTSANDLKQLFLKHGVINRIILPPSGVTGIVEFAEPAEARAAFRKLAYTKFFSLPLYLEWAPIGVFARPADAKTMFQLKADAKTIIETEEHSKQEIVEPVTKIMSQTEDFEPVDENAVPELDTTLFVKNLNFRTEENSLKRHFIQCGPVYAATVARKKDPSNPDVLLSMGYGFVQYYRTKDASKSLTTLNGTMLENHILELKPSTRTLVKESTEIGSKKGNGSKLLVRNVPFQATQEEITDLFKTFGKLKAVRLPKKLTGGGEHRGFGFIDYYTETDAKKAFDTLSKSTHLYGRRLVIEWASQDETIEDLRAKTTRLANLGKDGGERRGEDGGSTKKQLARYFESHPLVPKADEEEEEEDA</sequence>
<feature type="region of interest" description="Disordered" evidence="7">
    <location>
        <begin position="419"/>
        <end position="448"/>
    </location>
</feature>
<comment type="subcellular location">
    <subcellularLocation>
        <location evidence="1">Nucleus</location>
    </subcellularLocation>
</comment>
<name>A0ABP1RU74_9HEXA</name>
<dbReference type="CDD" id="cd12564">
    <property type="entry name" value="RRM1_RBM19"/>
    <property type="match status" value="1"/>
</dbReference>
<dbReference type="InterPro" id="IPR051945">
    <property type="entry name" value="RRM_MRD1_RNA_proc_ribogen"/>
</dbReference>
<reference evidence="9 10" key="1">
    <citation type="submission" date="2024-08" db="EMBL/GenBank/DDBJ databases">
        <authorList>
            <person name="Cucini C."/>
            <person name="Frati F."/>
        </authorList>
    </citation>
    <scope>NUCLEOTIDE SEQUENCE [LARGE SCALE GENOMIC DNA]</scope>
</reference>
<feature type="domain" description="RRM" evidence="8">
    <location>
        <begin position="9"/>
        <end position="86"/>
    </location>
</feature>
<proteinExistence type="predicted"/>
<feature type="compositionally biased region" description="Basic and acidic residues" evidence="7">
    <location>
        <begin position="867"/>
        <end position="878"/>
    </location>
</feature>
<gene>
    <name evidence="9" type="ORF">ODALV1_LOCUS26057</name>
</gene>
<dbReference type="InterPro" id="IPR000504">
    <property type="entry name" value="RRM_dom"/>
</dbReference>
<dbReference type="Proteomes" id="UP001642540">
    <property type="component" value="Unassembled WGS sequence"/>
</dbReference>
<feature type="domain" description="RRM" evidence="8">
    <location>
        <begin position="535"/>
        <end position="607"/>
    </location>
</feature>
<evidence type="ECO:0000259" key="8">
    <source>
        <dbReference type="PROSITE" id="PS50102"/>
    </source>
</evidence>
<dbReference type="SMART" id="SM00360">
    <property type="entry name" value="RRM"/>
    <property type="match status" value="6"/>
</dbReference>
<dbReference type="PROSITE" id="PS50102">
    <property type="entry name" value="RRM"/>
    <property type="match status" value="5"/>
</dbReference>
<evidence type="ECO:0000256" key="6">
    <source>
        <dbReference type="SAM" id="Coils"/>
    </source>
</evidence>
<keyword evidence="10" id="KW-1185">Reference proteome</keyword>
<evidence type="ECO:0000256" key="3">
    <source>
        <dbReference type="ARBA" id="ARBA00022884"/>
    </source>
</evidence>